<comment type="caution">
    <text evidence="6">The sequence shown here is derived from an EMBL/GenBank/DDBJ whole genome shotgun (WGS) entry which is preliminary data.</text>
</comment>
<sequence length="515" mass="54326">MRRKLTGAVALSVALLAPTACTSAVDQANQASTATNAASCQPGGTLTGALASPADPSAVLSGRPGNIFWVRNIVEPLWYVTKDSPEPKPLLAKSWKYENDNKTLVLTLQDGVKFHSGRAFTADDVVYTFSQVTKAGSPSNFGPIVSTWQIAATAPNTVTITAPTALDQSAPSILDVTPIVDKDTYADIASGKQIVGTGPFTLDTYTPGAAMTLKKNPNYWQAGLPKLDKIDIPVIADSTAQIAALQSGRVQLASGLTVRDATTTADGTKFTLEKSGGIFYLLGMDVTKAPLNNKQVRQAIAYAIDRERINEQVFVSLGTTSNLMWPESSPGYPTNLANKYTYDPEKAKQLIASAGATGATVDLTYAQQPILASMYSIIANNLEAIGLKPKGEALSIGDYQQRVATASFTMSYLNNAASGGQSAPVLLATLPQIRLKNNSLGYDDPQFAALSDAVTTATSATSADALRKLTEYMLDEANVQLIVAAPTTAVQAKNVTGVERTLTGSLFRNACLTTP</sequence>
<dbReference type="GO" id="GO:0042597">
    <property type="term" value="C:periplasmic space"/>
    <property type="evidence" value="ECO:0007669"/>
    <property type="project" value="UniProtKB-ARBA"/>
</dbReference>
<comment type="similarity">
    <text evidence="1">Belongs to the bacterial solute-binding protein 5 family.</text>
</comment>
<dbReference type="PANTHER" id="PTHR30290:SF9">
    <property type="entry name" value="OLIGOPEPTIDE-BINDING PROTEIN APPA"/>
    <property type="match status" value="1"/>
</dbReference>
<evidence type="ECO:0000256" key="4">
    <source>
        <dbReference type="SAM" id="SignalP"/>
    </source>
</evidence>
<accession>A0A6V8KZI9</accession>
<protein>
    <submittedName>
        <fullName evidence="6">ABC transporter substrate-binding protein</fullName>
    </submittedName>
</protein>
<dbReference type="GO" id="GO:0015833">
    <property type="term" value="P:peptide transport"/>
    <property type="evidence" value="ECO:0007669"/>
    <property type="project" value="TreeGrafter"/>
</dbReference>
<dbReference type="PANTHER" id="PTHR30290">
    <property type="entry name" value="PERIPLASMIC BINDING COMPONENT OF ABC TRANSPORTER"/>
    <property type="match status" value="1"/>
</dbReference>
<keyword evidence="2" id="KW-0813">Transport</keyword>
<dbReference type="GO" id="GO:1904680">
    <property type="term" value="F:peptide transmembrane transporter activity"/>
    <property type="evidence" value="ECO:0007669"/>
    <property type="project" value="TreeGrafter"/>
</dbReference>
<evidence type="ECO:0000256" key="2">
    <source>
        <dbReference type="ARBA" id="ARBA00022448"/>
    </source>
</evidence>
<feature type="domain" description="Solute-binding protein family 5" evidence="5">
    <location>
        <begin position="86"/>
        <end position="423"/>
    </location>
</feature>
<evidence type="ECO:0000313" key="7">
    <source>
        <dbReference type="Proteomes" id="UP000482960"/>
    </source>
</evidence>
<proteinExistence type="inferred from homology"/>
<dbReference type="InterPro" id="IPR000914">
    <property type="entry name" value="SBP_5_dom"/>
</dbReference>
<dbReference type="PIRSF" id="PIRSF002741">
    <property type="entry name" value="MppA"/>
    <property type="match status" value="1"/>
</dbReference>
<keyword evidence="7" id="KW-1185">Reference proteome</keyword>
<evidence type="ECO:0000256" key="1">
    <source>
        <dbReference type="ARBA" id="ARBA00005695"/>
    </source>
</evidence>
<dbReference type="CDD" id="cd00995">
    <property type="entry name" value="PBP2_NikA_DppA_OppA_like"/>
    <property type="match status" value="1"/>
</dbReference>
<reference evidence="6 7" key="2">
    <citation type="submission" date="2020-03" db="EMBL/GenBank/DDBJ databases">
        <authorList>
            <person name="Ichikawa N."/>
            <person name="Kimura A."/>
            <person name="Kitahashi Y."/>
            <person name="Uohara A."/>
        </authorList>
    </citation>
    <scope>NUCLEOTIDE SEQUENCE [LARGE SCALE GENOMIC DNA]</scope>
    <source>
        <strain evidence="6 7">NBRC 108638</strain>
    </source>
</reference>
<evidence type="ECO:0000313" key="6">
    <source>
        <dbReference type="EMBL" id="GFJ87257.1"/>
    </source>
</evidence>
<dbReference type="InterPro" id="IPR039424">
    <property type="entry name" value="SBP_5"/>
</dbReference>
<dbReference type="Gene3D" id="3.10.105.10">
    <property type="entry name" value="Dipeptide-binding Protein, Domain 3"/>
    <property type="match status" value="1"/>
</dbReference>
<reference evidence="6 7" key="1">
    <citation type="submission" date="2020-03" db="EMBL/GenBank/DDBJ databases">
        <title>Whole genome shotgun sequence of Phytohabitans rumicis NBRC 108638.</title>
        <authorList>
            <person name="Komaki H."/>
            <person name="Tamura T."/>
        </authorList>
    </citation>
    <scope>NUCLEOTIDE SEQUENCE [LARGE SCALE GENOMIC DNA]</scope>
    <source>
        <strain evidence="6 7">NBRC 108638</strain>
    </source>
</reference>
<dbReference type="Gene3D" id="3.40.190.10">
    <property type="entry name" value="Periplasmic binding protein-like II"/>
    <property type="match status" value="1"/>
</dbReference>
<dbReference type="RefSeq" id="WP_173074144.1">
    <property type="nucleotide sequence ID" value="NZ_BAABJB010000016.1"/>
</dbReference>
<dbReference type="GO" id="GO:0043190">
    <property type="term" value="C:ATP-binding cassette (ABC) transporter complex"/>
    <property type="evidence" value="ECO:0007669"/>
    <property type="project" value="InterPro"/>
</dbReference>
<dbReference type="SUPFAM" id="SSF53850">
    <property type="entry name" value="Periplasmic binding protein-like II"/>
    <property type="match status" value="1"/>
</dbReference>
<organism evidence="6 7">
    <name type="scientific">Phytohabitans rumicis</name>
    <dbReference type="NCBI Taxonomy" id="1076125"/>
    <lineage>
        <taxon>Bacteria</taxon>
        <taxon>Bacillati</taxon>
        <taxon>Actinomycetota</taxon>
        <taxon>Actinomycetes</taxon>
        <taxon>Micromonosporales</taxon>
        <taxon>Micromonosporaceae</taxon>
    </lineage>
</organism>
<dbReference type="InterPro" id="IPR030678">
    <property type="entry name" value="Peptide/Ni-bd"/>
</dbReference>
<dbReference type="AlphaFoldDB" id="A0A6V8KZI9"/>
<feature type="chain" id="PRO_5039605698" evidence="4">
    <location>
        <begin position="24"/>
        <end position="515"/>
    </location>
</feature>
<gene>
    <name evidence="6" type="ORF">Prum_008990</name>
</gene>
<keyword evidence="3 4" id="KW-0732">Signal</keyword>
<dbReference type="Pfam" id="PF00496">
    <property type="entry name" value="SBP_bac_5"/>
    <property type="match status" value="1"/>
</dbReference>
<evidence type="ECO:0000259" key="5">
    <source>
        <dbReference type="Pfam" id="PF00496"/>
    </source>
</evidence>
<name>A0A6V8KZI9_9ACTN</name>
<feature type="signal peptide" evidence="4">
    <location>
        <begin position="1"/>
        <end position="23"/>
    </location>
</feature>
<evidence type="ECO:0000256" key="3">
    <source>
        <dbReference type="ARBA" id="ARBA00022729"/>
    </source>
</evidence>
<dbReference type="EMBL" id="BLPG01000001">
    <property type="protein sequence ID" value="GFJ87257.1"/>
    <property type="molecule type" value="Genomic_DNA"/>
</dbReference>
<dbReference type="Proteomes" id="UP000482960">
    <property type="component" value="Unassembled WGS sequence"/>
</dbReference>